<reference evidence="2" key="1">
    <citation type="submission" date="2014-09" db="EMBL/GenBank/DDBJ databases">
        <authorList>
            <person name="Magalhaes I.L.F."/>
            <person name="Oliveira U."/>
            <person name="Santos F.R."/>
            <person name="Vidigal T.H.D.A."/>
            <person name="Brescovit A.D."/>
            <person name="Santos A.J."/>
        </authorList>
    </citation>
    <scope>NUCLEOTIDE SEQUENCE</scope>
    <source>
        <tissue evidence="2">Shoot tissue taken approximately 20 cm above the soil surface</tissue>
    </source>
</reference>
<evidence type="ECO:0000313" key="2">
    <source>
        <dbReference type="EMBL" id="JAD97633.1"/>
    </source>
</evidence>
<dbReference type="EMBL" id="GBRH01200262">
    <property type="protein sequence ID" value="JAD97633.1"/>
    <property type="molecule type" value="Transcribed_RNA"/>
</dbReference>
<keyword evidence="1" id="KW-0812">Transmembrane</keyword>
<feature type="transmembrane region" description="Helical" evidence="1">
    <location>
        <begin position="12"/>
        <end position="37"/>
    </location>
</feature>
<evidence type="ECO:0000256" key="1">
    <source>
        <dbReference type="SAM" id="Phobius"/>
    </source>
</evidence>
<sequence>MSNSCIRHRNYVYVIVTKILIGDGSIYLFMNLTYIFLFDELSLYLRIGTYGK</sequence>
<protein>
    <submittedName>
        <fullName evidence="2">Uncharacterized protein</fullName>
    </submittedName>
</protein>
<dbReference type="AlphaFoldDB" id="A0A0A9EF76"/>
<name>A0A0A9EF76_ARUDO</name>
<reference evidence="2" key="2">
    <citation type="journal article" date="2015" name="Data Brief">
        <title>Shoot transcriptome of the giant reed, Arundo donax.</title>
        <authorList>
            <person name="Barrero R.A."/>
            <person name="Guerrero F.D."/>
            <person name="Moolhuijzen P."/>
            <person name="Goolsby J.A."/>
            <person name="Tidwell J."/>
            <person name="Bellgard S.E."/>
            <person name="Bellgard M.I."/>
        </authorList>
    </citation>
    <scope>NUCLEOTIDE SEQUENCE</scope>
    <source>
        <tissue evidence="2">Shoot tissue taken approximately 20 cm above the soil surface</tissue>
    </source>
</reference>
<keyword evidence="1" id="KW-0472">Membrane</keyword>
<organism evidence="2">
    <name type="scientific">Arundo donax</name>
    <name type="common">Giant reed</name>
    <name type="synonym">Donax arundinaceus</name>
    <dbReference type="NCBI Taxonomy" id="35708"/>
    <lineage>
        <taxon>Eukaryota</taxon>
        <taxon>Viridiplantae</taxon>
        <taxon>Streptophyta</taxon>
        <taxon>Embryophyta</taxon>
        <taxon>Tracheophyta</taxon>
        <taxon>Spermatophyta</taxon>
        <taxon>Magnoliopsida</taxon>
        <taxon>Liliopsida</taxon>
        <taxon>Poales</taxon>
        <taxon>Poaceae</taxon>
        <taxon>PACMAD clade</taxon>
        <taxon>Arundinoideae</taxon>
        <taxon>Arundineae</taxon>
        <taxon>Arundo</taxon>
    </lineage>
</organism>
<proteinExistence type="predicted"/>
<accession>A0A0A9EF76</accession>
<keyword evidence="1" id="KW-1133">Transmembrane helix</keyword>